<dbReference type="EMBL" id="LAZR01000058">
    <property type="protein sequence ID" value="KKN97308.1"/>
    <property type="molecule type" value="Genomic_DNA"/>
</dbReference>
<name>A0A0F9XY42_9ZZZZ</name>
<accession>A0A0F9XY42</accession>
<evidence type="ECO:0000313" key="2">
    <source>
        <dbReference type="EMBL" id="KKN97308.1"/>
    </source>
</evidence>
<organism evidence="2">
    <name type="scientific">marine sediment metagenome</name>
    <dbReference type="NCBI Taxonomy" id="412755"/>
    <lineage>
        <taxon>unclassified sequences</taxon>
        <taxon>metagenomes</taxon>
        <taxon>ecological metagenomes</taxon>
    </lineage>
</organism>
<feature type="region of interest" description="Disordered" evidence="1">
    <location>
        <begin position="74"/>
        <end position="109"/>
    </location>
</feature>
<protein>
    <recommendedName>
        <fullName evidence="3">DUF551 domain-containing protein</fullName>
    </recommendedName>
</protein>
<evidence type="ECO:0008006" key="3">
    <source>
        <dbReference type="Google" id="ProtNLM"/>
    </source>
</evidence>
<proteinExistence type="predicted"/>
<sequence length="109" mass="12133">MTPRETPQWQSMRSAQRDGNRILVTLRASEQGPAEVDTVRWTTPRNASEKCWIATDCDPQFPVTYQDDDLLAWMPMPAPPSGKTASDPAVDWPEPALESDFQEEAGSGI</sequence>
<comment type="caution">
    <text evidence="2">The sequence shown here is derived from an EMBL/GenBank/DDBJ whole genome shotgun (WGS) entry which is preliminary data.</text>
</comment>
<dbReference type="AlphaFoldDB" id="A0A0F9XY42"/>
<reference evidence="2" key="1">
    <citation type="journal article" date="2015" name="Nature">
        <title>Complex archaea that bridge the gap between prokaryotes and eukaryotes.</title>
        <authorList>
            <person name="Spang A."/>
            <person name="Saw J.H."/>
            <person name="Jorgensen S.L."/>
            <person name="Zaremba-Niedzwiedzka K."/>
            <person name="Martijn J."/>
            <person name="Lind A.E."/>
            <person name="van Eijk R."/>
            <person name="Schleper C."/>
            <person name="Guy L."/>
            <person name="Ettema T.J."/>
        </authorList>
    </citation>
    <scope>NUCLEOTIDE SEQUENCE</scope>
</reference>
<evidence type="ECO:0000256" key="1">
    <source>
        <dbReference type="SAM" id="MobiDB-lite"/>
    </source>
</evidence>
<gene>
    <name evidence="2" type="ORF">LCGC14_0157260</name>
</gene>